<keyword evidence="4" id="KW-1185">Reference proteome</keyword>
<name>A0ABP3WR98_9ALTE</name>
<gene>
    <name evidence="3" type="ORF">GCM10009114_07180</name>
</gene>
<protein>
    <submittedName>
        <fullName evidence="3">Efflux RND transporter periplasmic adaptor subunit</fullName>
    </submittedName>
</protein>
<dbReference type="Gene3D" id="2.40.50.100">
    <property type="match status" value="1"/>
</dbReference>
<dbReference type="EMBL" id="BAAAFD010000002">
    <property type="protein sequence ID" value="GAA0853734.1"/>
    <property type="molecule type" value="Genomic_DNA"/>
</dbReference>
<evidence type="ECO:0000313" key="3">
    <source>
        <dbReference type="EMBL" id="GAA0853734.1"/>
    </source>
</evidence>
<dbReference type="PANTHER" id="PTHR30469">
    <property type="entry name" value="MULTIDRUG RESISTANCE PROTEIN MDTA"/>
    <property type="match status" value="1"/>
</dbReference>
<organism evidence="3 4">
    <name type="scientific">Aliiglaciecola litoralis</name>
    <dbReference type="NCBI Taxonomy" id="582857"/>
    <lineage>
        <taxon>Bacteria</taxon>
        <taxon>Pseudomonadati</taxon>
        <taxon>Pseudomonadota</taxon>
        <taxon>Gammaproteobacteria</taxon>
        <taxon>Alteromonadales</taxon>
        <taxon>Alteromonadaceae</taxon>
        <taxon>Aliiglaciecola</taxon>
    </lineage>
</organism>
<dbReference type="Proteomes" id="UP001500359">
    <property type="component" value="Unassembled WGS sequence"/>
</dbReference>
<dbReference type="Gene3D" id="2.40.30.170">
    <property type="match status" value="1"/>
</dbReference>
<dbReference type="RefSeq" id="WP_343856597.1">
    <property type="nucleotide sequence ID" value="NZ_BAAAFD010000002.1"/>
</dbReference>
<evidence type="ECO:0000256" key="2">
    <source>
        <dbReference type="SAM" id="Coils"/>
    </source>
</evidence>
<dbReference type="NCBIfam" id="TIGR01730">
    <property type="entry name" value="RND_mfp"/>
    <property type="match status" value="1"/>
</dbReference>
<dbReference type="SUPFAM" id="SSF111369">
    <property type="entry name" value="HlyD-like secretion proteins"/>
    <property type="match status" value="1"/>
</dbReference>
<dbReference type="Gene3D" id="1.10.287.470">
    <property type="entry name" value="Helix hairpin bin"/>
    <property type="match status" value="1"/>
</dbReference>
<accession>A0ABP3WR98</accession>
<sequence length="387" mass="41880">MKSSPSKSLLLAITIIIPFLAIVGLMLAAGSGQVSAPPSEAKLHTVEVIQVVPEKGYQQQQLAYGRIESANLANLGFELAGKIDQIFVDEGDWIKSGQRIAVLDTQRLDASMKELDAALQRAKADQRLALQSKERVAELVRRKLESSQRLDEVEESATVASALVEQTQARINTLQVELQKSILRASFDGTVVSRPVDPGTVVSAGQPVLLVQQTSDYDARIALSSEQAQHLQVGQQHTLMANGQALTGVVKSIANTRQLNTRTIDVIFTLLPTHAALLPGDLIALTYSTHVEEQGAWVPKQALSNGIRGLWTLFTVTDKGRQEVTSRSVEVLYSGETHSYVRGALSANDWMIVRGAQRLVPGQIVHAVGSDITASVLLSDASNQRVQ</sequence>
<comment type="similarity">
    <text evidence="1">Belongs to the membrane fusion protein (MFP) (TC 8.A.1) family.</text>
</comment>
<feature type="coiled-coil region" evidence="2">
    <location>
        <begin position="105"/>
        <end position="184"/>
    </location>
</feature>
<reference evidence="4" key="1">
    <citation type="journal article" date="2019" name="Int. J. Syst. Evol. Microbiol.">
        <title>The Global Catalogue of Microorganisms (GCM) 10K type strain sequencing project: providing services to taxonomists for standard genome sequencing and annotation.</title>
        <authorList>
            <consortium name="The Broad Institute Genomics Platform"/>
            <consortium name="The Broad Institute Genome Sequencing Center for Infectious Disease"/>
            <person name="Wu L."/>
            <person name="Ma J."/>
        </authorList>
    </citation>
    <scope>NUCLEOTIDE SEQUENCE [LARGE SCALE GENOMIC DNA]</scope>
    <source>
        <strain evidence="4">JCM 15896</strain>
    </source>
</reference>
<comment type="caution">
    <text evidence="3">The sequence shown here is derived from an EMBL/GenBank/DDBJ whole genome shotgun (WGS) entry which is preliminary data.</text>
</comment>
<dbReference type="InterPro" id="IPR006143">
    <property type="entry name" value="RND_pump_MFP"/>
</dbReference>
<dbReference type="Gene3D" id="2.40.420.20">
    <property type="match status" value="1"/>
</dbReference>
<proteinExistence type="inferred from homology"/>
<dbReference type="PANTHER" id="PTHR30469:SF11">
    <property type="entry name" value="BLL4320 PROTEIN"/>
    <property type="match status" value="1"/>
</dbReference>
<evidence type="ECO:0000313" key="4">
    <source>
        <dbReference type="Proteomes" id="UP001500359"/>
    </source>
</evidence>
<keyword evidence="2" id="KW-0175">Coiled coil</keyword>
<evidence type="ECO:0000256" key="1">
    <source>
        <dbReference type="ARBA" id="ARBA00009477"/>
    </source>
</evidence>